<sequence>MRQRPIIQDPFHEQLSAEQFLFPGTTCQPPAAEASQPEEELSLPEQNSQSDPVIKVDDIGRRPWQLQWLQQVLQRQQNRERRQHETSQPALPVSQHETTQPWPSLEGSHNRSPAWSHSNYGNTMEGIYNIQPAYNLEPTWESSLVGGQTRIGERRIRTTKQRGGEKVTGIFRILATEEQLRDFQICEKAFGARRQIREVHSTGLQGQNSA</sequence>
<dbReference type="AlphaFoldDB" id="A0A813KKY1"/>
<accession>A0A813KKY1</accession>
<evidence type="ECO:0000313" key="5">
    <source>
        <dbReference type="Proteomes" id="UP000654075"/>
    </source>
</evidence>
<dbReference type="EMBL" id="CAJNNV010031042">
    <property type="protein sequence ID" value="CAE8634505.1"/>
    <property type="molecule type" value="Genomic_DNA"/>
</dbReference>
<evidence type="ECO:0000313" key="3">
    <source>
        <dbReference type="EMBL" id="CAE8701871.1"/>
    </source>
</evidence>
<gene>
    <name evidence="2" type="ORF">PGLA1383_LOCUS50153</name>
    <name evidence="3" type="ORF">PGLA2088_LOCUS32200</name>
</gene>
<organism evidence="3 4">
    <name type="scientific">Polarella glacialis</name>
    <name type="common">Dinoflagellate</name>
    <dbReference type="NCBI Taxonomy" id="89957"/>
    <lineage>
        <taxon>Eukaryota</taxon>
        <taxon>Sar</taxon>
        <taxon>Alveolata</taxon>
        <taxon>Dinophyceae</taxon>
        <taxon>Suessiales</taxon>
        <taxon>Suessiaceae</taxon>
        <taxon>Polarella</taxon>
    </lineage>
</organism>
<evidence type="ECO:0000313" key="2">
    <source>
        <dbReference type="EMBL" id="CAE8634505.1"/>
    </source>
</evidence>
<protein>
    <submittedName>
        <fullName evidence="3">Uncharacterized protein</fullName>
    </submittedName>
</protein>
<feature type="region of interest" description="Disordered" evidence="1">
    <location>
        <begin position="77"/>
        <end position="114"/>
    </location>
</feature>
<evidence type="ECO:0000313" key="4">
    <source>
        <dbReference type="Proteomes" id="UP000626109"/>
    </source>
</evidence>
<dbReference type="EMBL" id="CAJNNW010029915">
    <property type="protein sequence ID" value="CAE8701871.1"/>
    <property type="molecule type" value="Genomic_DNA"/>
</dbReference>
<comment type="caution">
    <text evidence="3">The sequence shown here is derived from an EMBL/GenBank/DDBJ whole genome shotgun (WGS) entry which is preliminary data.</text>
</comment>
<dbReference type="Proteomes" id="UP000626109">
    <property type="component" value="Unassembled WGS sequence"/>
</dbReference>
<name>A0A813KKY1_POLGL</name>
<dbReference type="Proteomes" id="UP000654075">
    <property type="component" value="Unassembled WGS sequence"/>
</dbReference>
<keyword evidence="5" id="KW-1185">Reference proteome</keyword>
<feature type="region of interest" description="Disordered" evidence="1">
    <location>
        <begin position="24"/>
        <end position="53"/>
    </location>
</feature>
<evidence type="ECO:0000256" key="1">
    <source>
        <dbReference type="SAM" id="MobiDB-lite"/>
    </source>
</evidence>
<reference evidence="3" key="1">
    <citation type="submission" date="2021-02" db="EMBL/GenBank/DDBJ databases">
        <authorList>
            <person name="Dougan E. K."/>
            <person name="Rhodes N."/>
            <person name="Thang M."/>
            <person name="Chan C."/>
        </authorList>
    </citation>
    <scope>NUCLEOTIDE SEQUENCE</scope>
</reference>
<proteinExistence type="predicted"/>